<dbReference type="GO" id="GO:0010309">
    <property type="term" value="F:acireductone dioxygenase [iron(II)-requiring] activity"/>
    <property type="evidence" value="ECO:0000318"/>
    <property type="project" value="GO_Central"/>
</dbReference>
<sequence length="179" mass="21225">MVRAWYIEGDGLDNPRDEHQRLPPKFITLEDLYRITGVEHYALNVDTCETDGSLEKLKEEKGYTYEDIFETPAEGDLVEFYKEHLHEDEESRFVLEGCGYYDIRDNNDEWIRVEVVSGDLIVVPSGCYHRFMLDHTNYFKAKRLFFKDPHYQAVERPADNLSCRQEYLKKLHNGKFEES</sequence>
<comment type="subcellular location">
    <subcellularLocation>
        <location evidence="11">Cytoplasm</location>
    </subcellularLocation>
    <subcellularLocation>
        <location evidence="11">Nucleus</location>
    </subcellularLocation>
</comment>
<feature type="binding site" evidence="11">
    <location>
        <position position="90"/>
    </location>
    <ligand>
        <name>Ni(2+)</name>
        <dbReference type="ChEBI" id="CHEBI:49786"/>
        <note>for nickel-dependent acireductone dioxygenase activity</note>
    </ligand>
</feature>
<evidence type="ECO:0000256" key="4">
    <source>
        <dbReference type="ARBA" id="ARBA00022605"/>
    </source>
</evidence>
<evidence type="ECO:0000256" key="9">
    <source>
        <dbReference type="ARBA" id="ARBA00023167"/>
    </source>
</evidence>
<name>D6WC13_TRICA</name>
<evidence type="ECO:0000256" key="6">
    <source>
        <dbReference type="ARBA" id="ARBA00022964"/>
    </source>
</evidence>
<evidence type="ECO:0000256" key="3">
    <source>
        <dbReference type="ARBA" id="ARBA00022596"/>
    </source>
</evidence>
<dbReference type="EC" id="1.13.11.53" evidence="11"/>
<dbReference type="GO" id="GO:0005506">
    <property type="term" value="F:iron ion binding"/>
    <property type="evidence" value="ECO:0007669"/>
    <property type="project" value="UniProtKB-UniRule"/>
</dbReference>
<feature type="binding site" evidence="11">
    <location>
        <position position="84"/>
    </location>
    <ligand>
        <name>Fe(2+)</name>
        <dbReference type="ChEBI" id="CHEBI:29033"/>
        <note>for iron-dependent acireductone dioxygenase activity</note>
    </ligand>
</feature>
<keyword evidence="4 11" id="KW-0028">Amino-acid biosynthesis</keyword>
<dbReference type="PANTHER" id="PTHR23418">
    <property type="entry name" value="ACIREDUCTONE DIOXYGENASE"/>
    <property type="match status" value="1"/>
</dbReference>
<dbReference type="OMA" id="WVRILCE"/>
<protein>
    <recommendedName>
        <fullName evidence="11">Acireductone dioxygenase</fullName>
    </recommendedName>
    <alternativeName>
        <fullName evidence="11">Acireductone dioxygenase (Fe(2+)-requiring)</fullName>
        <shortName evidence="11">ARD'</shortName>
        <shortName evidence="11">Fe-ARD</shortName>
        <ecNumber evidence="11">1.13.11.54</ecNumber>
    </alternativeName>
    <alternativeName>
        <fullName evidence="11">Acireductone dioxygenase (Ni(2+)-requiring)</fullName>
        <shortName evidence="11">ARD</shortName>
        <shortName evidence="11">Ni-ARD</shortName>
        <ecNumber evidence="11">1.13.11.53</ecNumber>
    </alternativeName>
</protein>
<keyword evidence="8 11" id="KW-0408">Iron</keyword>
<feature type="binding site" evidence="11">
    <location>
        <position position="86"/>
    </location>
    <ligand>
        <name>Ni(2+)</name>
        <dbReference type="ChEBI" id="CHEBI:49786"/>
        <note>for nickel-dependent acireductone dioxygenase activity</note>
    </ligand>
</feature>
<keyword evidence="5 11" id="KW-0479">Metal-binding</keyword>
<organism evidence="12 13">
    <name type="scientific">Tribolium castaneum</name>
    <name type="common">Red flour beetle</name>
    <dbReference type="NCBI Taxonomy" id="7070"/>
    <lineage>
        <taxon>Eukaryota</taxon>
        <taxon>Metazoa</taxon>
        <taxon>Ecdysozoa</taxon>
        <taxon>Arthropoda</taxon>
        <taxon>Hexapoda</taxon>
        <taxon>Insecta</taxon>
        <taxon>Pterygota</taxon>
        <taxon>Neoptera</taxon>
        <taxon>Endopterygota</taxon>
        <taxon>Coleoptera</taxon>
        <taxon>Polyphaga</taxon>
        <taxon>Cucujiformia</taxon>
        <taxon>Tenebrionidae</taxon>
        <taxon>Tenebrionidae incertae sedis</taxon>
        <taxon>Tribolium</taxon>
    </lineage>
</organism>
<evidence type="ECO:0000256" key="10">
    <source>
        <dbReference type="ARBA" id="ARBA00023242"/>
    </source>
</evidence>
<dbReference type="GO" id="GO:0006555">
    <property type="term" value="P:methionine metabolic process"/>
    <property type="evidence" value="ECO:0000318"/>
    <property type="project" value="GO_Central"/>
</dbReference>
<comment type="similarity">
    <text evidence="11">Belongs to the acireductone dioxygenase (ARD) family.</text>
</comment>
<evidence type="ECO:0000256" key="11">
    <source>
        <dbReference type="HAMAP-Rule" id="MF_03154"/>
    </source>
</evidence>
<evidence type="ECO:0000256" key="7">
    <source>
        <dbReference type="ARBA" id="ARBA00023002"/>
    </source>
</evidence>
<dbReference type="GO" id="GO:0019509">
    <property type="term" value="P:L-methionine salvage from methylthioadenosine"/>
    <property type="evidence" value="ECO:0007669"/>
    <property type="project" value="UniProtKB-UniRule"/>
</dbReference>
<keyword evidence="10 11" id="KW-0539">Nucleus</keyword>
<dbReference type="InterPro" id="IPR014710">
    <property type="entry name" value="RmlC-like_jellyroll"/>
</dbReference>
<dbReference type="AlphaFoldDB" id="D6WC13"/>
<keyword evidence="9 11" id="KW-0486">Methionine biosynthesis</keyword>
<proteinExistence type="inferred from homology"/>
<dbReference type="GO" id="GO:0005634">
    <property type="term" value="C:nucleus"/>
    <property type="evidence" value="ECO:0007669"/>
    <property type="project" value="UniProtKB-SubCell"/>
</dbReference>
<dbReference type="GO" id="GO:0016151">
    <property type="term" value="F:nickel cation binding"/>
    <property type="evidence" value="ECO:0007669"/>
    <property type="project" value="UniProtKB-UniRule"/>
</dbReference>
<keyword evidence="3 11" id="KW-0533">Nickel</keyword>
<evidence type="ECO:0000256" key="8">
    <source>
        <dbReference type="ARBA" id="ARBA00023004"/>
    </source>
</evidence>
<feature type="binding site" evidence="11">
    <location>
        <position position="86"/>
    </location>
    <ligand>
        <name>Fe(2+)</name>
        <dbReference type="ChEBI" id="CHEBI:29033"/>
        <note>for iron-dependent acireductone dioxygenase activity</note>
    </ligand>
</feature>
<dbReference type="Pfam" id="PF03079">
    <property type="entry name" value="ARD"/>
    <property type="match status" value="1"/>
</dbReference>
<feature type="binding site" evidence="11">
    <location>
        <position position="129"/>
    </location>
    <ligand>
        <name>Fe(2+)</name>
        <dbReference type="ChEBI" id="CHEBI:29033"/>
        <note>for iron-dependent acireductone dioxygenase activity</note>
    </ligand>
</feature>
<keyword evidence="2 11" id="KW-0963">Cytoplasm</keyword>
<dbReference type="InterPro" id="IPR027496">
    <property type="entry name" value="ARD_euk"/>
</dbReference>
<dbReference type="eggNOG" id="KOG2107">
    <property type="taxonomic scope" value="Eukaryota"/>
</dbReference>
<dbReference type="SUPFAM" id="SSF51182">
    <property type="entry name" value="RmlC-like cupins"/>
    <property type="match status" value="1"/>
</dbReference>
<gene>
    <name evidence="12" type="primary">AUGUSTUS-3.0.2_12919</name>
    <name evidence="12" type="ORF">TcasGA2_TC012919</name>
</gene>
<evidence type="ECO:0000256" key="5">
    <source>
        <dbReference type="ARBA" id="ARBA00022723"/>
    </source>
</evidence>
<evidence type="ECO:0000313" key="12">
    <source>
        <dbReference type="EMBL" id="EEZ99138.2"/>
    </source>
</evidence>
<evidence type="ECO:0000256" key="2">
    <source>
        <dbReference type="ARBA" id="ARBA00022490"/>
    </source>
</evidence>
<keyword evidence="13" id="KW-1185">Reference proteome</keyword>
<evidence type="ECO:0000313" key="13">
    <source>
        <dbReference type="Proteomes" id="UP000007266"/>
    </source>
</evidence>
<dbReference type="EMBL" id="KQ971309">
    <property type="protein sequence ID" value="EEZ99138.2"/>
    <property type="molecule type" value="Genomic_DNA"/>
</dbReference>
<dbReference type="UniPathway" id="UPA00904">
    <property type="reaction ID" value="UER00878"/>
</dbReference>
<comment type="pathway">
    <text evidence="11">Amino-acid biosynthesis; L-methionine biosynthesis via salvage pathway; L-methionine from S-methyl-5-thio-alpha-D-ribose 1-phosphate: step 5/6.</text>
</comment>
<keyword evidence="7 11" id="KW-0560">Oxidoreductase</keyword>
<accession>D6WC13</accession>
<dbReference type="STRING" id="7070.D6WC13"/>
<dbReference type="PANTHER" id="PTHR23418:SF0">
    <property type="entry name" value="ACIREDUCTONE DIOXYGENASE"/>
    <property type="match status" value="1"/>
</dbReference>
<dbReference type="OrthoDB" id="1867259at2759"/>
<dbReference type="EC" id="1.13.11.54" evidence="11"/>
<dbReference type="HAMAP" id="MF_03154">
    <property type="entry name" value="Salvage_MtnD_euk"/>
    <property type="match status" value="1"/>
</dbReference>
<feature type="binding site" evidence="11">
    <location>
        <position position="84"/>
    </location>
    <ligand>
        <name>Ni(2+)</name>
        <dbReference type="ChEBI" id="CHEBI:49786"/>
        <note>for nickel-dependent acireductone dioxygenase activity</note>
    </ligand>
</feature>
<dbReference type="HOGENOM" id="CLU_090154_3_0_1"/>
<comment type="cofactor">
    <cofactor evidence="11">
        <name>Fe(2+)</name>
        <dbReference type="ChEBI" id="CHEBI:29033"/>
    </cofactor>
    <cofactor evidence="11">
        <name>Ni(2+)</name>
        <dbReference type="ChEBI" id="CHEBI:49786"/>
    </cofactor>
    <text evidence="11">Binds either 1 Fe or Ni cation per monomer. Iron-binding promotes an acireductone dioxygenase reaction producing 2-keto-4-methylthiobutyrate, while nickel-binding promotes an acireductone dioxygenase reaction producing 3-(methylsulfanyl)propanoate.</text>
</comment>
<comment type="catalytic activity">
    <reaction evidence="1 11">
        <text>1,2-dihydroxy-5-(methylsulfanyl)pent-1-en-3-one + O2 = 4-methylsulfanyl-2-oxobutanoate + formate + 2 H(+)</text>
        <dbReference type="Rhea" id="RHEA:24504"/>
        <dbReference type="ChEBI" id="CHEBI:15378"/>
        <dbReference type="ChEBI" id="CHEBI:15379"/>
        <dbReference type="ChEBI" id="CHEBI:15740"/>
        <dbReference type="ChEBI" id="CHEBI:16723"/>
        <dbReference type="ChEBI" id="CHEBI:49252"/>
        <dbReference type="EC" id="1.13.11.54"/>
    </reaction>
</comment>
<keyword evidence="6 11" id="KW-0223">Dioxygenase</keyword>
<dbReference type="InterPro" id="IPR004313">
    <property type="entry name" value="ARD"/>
</dbReference>
<dbReference type="GO" id="GO:0005737">
    <property type="term" value="C:cytoplasm"/>
    <property type="evidence" value="ECO:0007669"/>
    <property type="project" value="UniProtKB-SubCell"/>
</dbReference>
<dbReference type="InterPro" id="IPR011051">
    <property type="entry name" value="RmlC_Cupin_sf"/>
</dbReference>
<dbReference type="Gene3D" id="2.60.120.10">
    <property type="entry name" value="Jelly Rolls"/>
    <property type="match status" value="1"/>
</dbReference>
<comment type="function">
    <text evidence="11">Catalyzes 2 different reactions between oxygen and the acireductone 1,2-dihydroxy-3-keto-5-methylthiopentene (DHK-MTPene) depending upon the metal bound in the active site. Fe-containing acireductone dioxygenase (Fe-ARD) produces formate and 2-keto-4-methylthiobutyrate (KMTB), the alpha-ketoacid precursor of methionine in the methionine recycle pathway. Ni-containing acireductone dioxygenase (Ni-ARD) produces methylthiopropionate, carbon monoxide and formate, and does not lie on the methionine recycle pathway.</text>
</comment>
<dbReference type="GO" id="GO:0010308">
    <property type="term" value="F:acireductone dioxygenase (Ni2+-requiring) activity"/>
    <property type="evidence" value="ECO:0007669"/>
    <property type="project" value="UniProtKB-UniRule"/>
</dbReference>
<feature type="binding site" evidence="11">
    <location>
        <position position="129"/>
    </location>
    <ligand>
        <name>Ni(2+)</name>
        <dbReference type="ChEBI" id="CHEBI:49786"/>
        <note>for nickel-dependent acireductone dioxygenase activity</note>
    </ligand>
</feature>
<dbReference type="FunFam" id="2.60.120.10:FF:000099">
    <property type="entry name" value="1,2-dihydroxy-3-keto-5-methylthiopentene dioxygenase"/>
    <property type="match status" value="1"/>
</dbReference>
<reference evidence="12 13" key="2">
    <citation type="journal article" date="2010" name="Nucleic Acids Res.">
        <title>BeetleBase in 2010: revisions to provide comprehensive genomic information for Tribolium castaneum.</title>
        <authorList>
            <person name="Kim H.S."/>
            <person name="Murphy T."/>
            <person name="Xia J."/>
            <person name="Caragea D."/>
            <person name="Park Y."/>
            <person name="Beeman R.W."/>
            <person name="Lorenzen M.D."/>
            <person name="Butcher S."/>
            <person name="Manak J.R."/>
            <person name="Brown S.J."/>
        </authorList>
    </citation>
    <scope>GENOME REANNOTATION</scope>
    <source>
        <strain evidence="12 13">Georgia GA2</strain>
    </source>
</reference>
<dbReference type="Proteomes" id="UP000007266">
    <property type="component" value="Linkage group 2"/>
</dbReference>
<evidence type="ECO:0000256" key="1">
    <source>
        <dbReference type="ARBA" id="ARBA00000428"/>
    </source>
</evidence>
<reference evidence="12 13" key="1">
    <citation type="journal article" date="2008" name="Nature">
        <title>The genome of the model beetle and pest Tribolium castaneum.</title>
        <authorList>
            <consortium name="Tribolium Genome Sequencing Consortium"/>
            <person name="Richards S."/>
            <person name="Gibbs R.A."/>
            <person name="Weinstock G.M."/>
            <person name="Brown S.J."/>
            <person name="Denell R."/>
            <person name="Beeman R.W."/>
            <person name="Gibbs R."/>
            <person name="Beeman R.W."/>
            <person name="Brown S.J."/>
            <person name="Bucher G."/>
            <person name="Friedrich M."/>
            <person name="Grimmelikhuijzen C.J."/>
            <person name="Klingler M."/>
            <person name="Lorenzen M."/>
            <person name="Richards S."/>
            <person name="Roth S."/>
            <person name="Schroder R."/>
            <person name="Tautz D."/>
            <person name="Zdobnov E.M."/>
            <person name="Muzny D."/>
            <person name="Gibbs R.A."/>
            <person name="Weinstock G.M."/>
            <person name="Attaway T."/>
            <person name="Bell S."/>
            <person name="Buhay C.J."/>
            <person name="Chandrabose M.N."/>
            <person name="Chavez D."/>
            <person name="Clerk-Blankenburg K.P."/>
            <person name="Cree A."/>
            <person name="Dao M."/>
            <person name="Davis C."/>
            <person name="Chacko J."/>
            <person name="Dinh H."/>
            <person name="Dugan-Rocha S."/>
            <person name="Fowler G."/>
            <person name="Garner T.T."/>
            <person name="Garnes J."/>
            <person name="Gnirke A."/>
            <person name="Hawes A."/>
            <person name="Hernandez J."/>
            <person name="Hines S."/>
            <person name="Holder M."/>
            <person name="Hume J."/>
            <person name="Jhangiani S.N."/>
            <person name="Joshi V."/>
            <person name="Khan Z.M."/>
            <person name="Jackson L."/>
            <person name="Kovar C."/>
            <person name="Kowis A."/>
            <person name="Lee S."/>
            <person name="Lewis L.R."/>
            <person name="Margolis J."/>
            <person name="Morgan M."/>
            <person name="Nazareth L.V."/>
            <person name="Nguyen N."/>
            <person name="Okwuonu G."/>
            <person name="Parker D."/>
            <person name="Richards S."/>
            <person name="Ruiz S.J."/>
            <person name="Santibanez J."/>
            <person name="Savard J."/>
            <person name="Scherer S.E."/>
            <person name="Schneider B."/>
            <person name="Sodergren E."/>
            <person name="Tautz D."/>
            <person name="Vattahil S."/>
            <person name="Villasana D."/>
            <person name="White C.S."/>
            <person name="Wright R."/>
            <person name="Park Y."/>
            <person name="Beeman R.W."/>
            <person name="Lord J."/>
            <person name="Oppert B."/>
            <person name="Lorenzen M."/>
            <person name="Brown S."/>
            <person name="Wang L."/>
            <person name="Savard J."/>
            <person name="Tautz D."/>
            <person name="Richards S."/>
            <person name="Weinstock G."/>
            <person name="Gibbs R.A."/>
            <person name="Liu Y."/>
            <person name="Worley K."/>
            <person name="Weinstock G."/>
            <person name="Elsik C.G."/>
            <person name="Reese J.T."/>
            <person name="Elhaik E."/>
            <person name="Landan G."/>
            <person name="Graur D."/>
            <person name="Arensburger P."/>
            <person name="Atkinson P."/>
            <person name="Beeman R.W."/>
            <person name="Beidler J."/>
            <person name="Brown S.J."/>
            <person name="Demuth J.P."/>
            <person name="Drury D.W."/>
            <person name="Du Y.Z."/>
            <person name="Fujiwara H."/>
            <person name="Lorenzen M."/>
            <person name="Maselli V."/>
            <person name="Osanai M."/>
            <person name="Park Y."/>
            <person name="Robertson H.M."/>
            <person name="Tu Z."/>
            <person name="Wang J.J."/>
            <person name="Wang S."/>
            <person name="Richards S."/>
            <person name="Song H."/>
            <person name="Zhang L."/>
            <person name="Sodergren E."/>
            <person name="Werner D."/>
            <person name="Stanke M."/>
            <person name="Morgenstern B."/>
            <person name="Solovyev V."/>
            <person name="Kosarev P."/>
            <person name="Brown G."/>
            <person name="Chen H.C."/>
            <person name="Ermolaeva O."/>
            <person name="Hlavina W."/>
            <person name="Kapustin Y."/>
            <person name="Kiryutin B."/>
            <person name="Kitts P."/>
            <person name="Maglott D."/>
            <person name="Pruitt K."/>
            <person name="Sapojnikov V."/>
            <person name="Souvorov A."/>
            <person name="Mackey A.J."/>
            <person name="Waterhouse R.M."/>
            <person name="Wyder S."/>
            <person name="Zdobnov E.M."/>
            <person name="Zdobnov E.M."/>
            <person name="Wyder S."/>
            <person name="Kriventseva E.V."/>
            <person name="Kadowaki T."/>
            <person name="Bork P."/>
            <person name="Aranda M."/>
            <person name="Bao R."/>
            <person name="Beermann A."/>
            <person name="Berns N."/>
            <person name="Bolognesi R."/>
            <person name="Bonneton F."/>
            <person name="Bopp D."/>
            <person name="Brown S.J."/>
            <person name="Bucher G."/>
            <person name="Butts T."/>
            <person name="Chaumot A."/>
            <person name="Denell R.E."/>
            <person name="Ferrier D.E."/>
            <person name="Friedrich M."/>
            <person name="Gordon C.M."/>
            <person name="Jindra M."/>
            <person name="Klingler M."/>
            <person name="Lan Q."/>
            <person name="Lattorff H.M."/>
            <person name="Laudet V."/>
            <person name="von Levetsow C."/>
            <person name="Liu Z."/>
            <person name="Lutz R."/>
            <person name="Lynch J.A."/>
            <person name="da Fonseca R.N."/>
            <person name="Posnien N."/>
            <person name="Reuter R."/>
            <person name="Roth S."/>
            <person name="Savard J."/>
            <person name="Schinko J.B."/>
            <person name="Schmitt C."/>
            <person name="Schoppmeier M."/>
            <person name="Schroder R."/>
            <person name="Shippy T.D."/>
            <person name="Simonnet F."/>
            <person name="Marques-Souza H."/>
            <person name="Tautz D."/>
            <person name="Tomoyasu Y."/>
            <person name="Trauner J."/>
            <person name="Van der Zee M."/>
            <person name="Vervoort M."/>
            <person name="Wittkopp N."/>
            <person name="Wimmer E.A."/>
            <person name="Yang X."/>
            <person name="Jones A.K."/>
            <person name="Sattelle D.B."/>
            <person name="Ebert P.R."/>
            <person name="Nelson D."/>
            <person name="Scott J.G."/>
            <person name="Beeman R.W."/>
            <person name="Muthukrishnan S."/>
            <person name="Kramer K.J."/>
            <person name="Arakane Y."/>
            <person name="Beeman R.W."/>
            <person name="Zhu Q."/>
            <person name="Hogenkamp D."/>
            <person name="Dixit R."/>
            <person name="Oppert B."/>
            <person name="Jiang H."/>
            <person name="Zou Z."/>
            <person name="Marshall J."/>
            <person name="Elpidina E."/>
            <person name="Vinokurov K."/>
            <person name="Oppert C."/>
            <person name="Zou Z."/>
            <person name="Evans J."/>
            <person name="Lu Z."/>
            <person name="Zhao P."/>
            <person name="Sumathipala N."/>
            <person name="Altincicek B."/>
            <person name="Vilcinskas A."/>
            <person name="Williams M."/>
            <person name="Hultmark D."/>
            <person name="Hetru C."/>
            <person name="Jiang H."/>
            <person name="Grimmelikhuijzen C.J."/>
            <person name="Hauser F."/>
            <person name="Cazzamali G."/>
            <person name="Williamson M."/>
            <person name="Park Y."/>
            <person name="Li B."/>
            <person name="Tanaka Y."/>
            <person name="Predel R."/>
            <person name="Neupert S."/>
            <person name="Schachtner J."/>
            <person name="Verleyen P."/>
            <person name="Raible F."/>
            <person name="Bork P."/>
            <person name="Friedrich M."/>
            <person name="Walden K.K."/>
            <person name="Robertson H.M."/>
            <person name="Angeli S."/>
            <person name="Foret S."/>
            <person name="Bucher G."/>
            <person name="Schuetz S."/>
            <person name="Maleszka R."/>
            <person name="Wimmer E.A."/>
            <person name="Beeman R.W."/>
            <person name="Lorenzen M."/>
            <person name="Tomoyasu Y."/>
            <person name="Miller S.C."/>
            <person name="Grossmann D."/>
            <person name="Bucher G."/>
        </authorList>
    </citation>
    <scope>NUCLEOTIDE SEQUENCE [LARGE SCALE GENOMIC DNA]</scope>
    <source>
        <strain evidence="12 13">Georgia GA2</strain>
    </source>
</reference>
<dbReference type="CDD" id="cd02232">
    <property type="entry name" value="cupin_ARD"/>
    <property type="match status" value="1"/>
</dbReference>
<comment type="catalytic activity">
    <reaction evidence="11">
        <text>1,2-dihydroxy-5-(methylsulfanyl)pent-1-en-3-one + O2 = 3-(methylsulfanyl)propanoate + CO + formate + 2 H(+)</text>
        <dbReference type="Rhea" id="RHEA:14161"/>
        <dbReference type="ChEBI" id="CHEBI:15378"/>
        <dbReference type="ChEBI" id="CHEBI:15379"/>
        <dbReference type="ChEBI" id="CHEBI:15740"/>
        <dbReference type="ChEBI" id="CHEBI:17245"/>
        <dbReference type="ChEBI" id="CHEBI:49016"/>
        <dbReference type="ChEBI" id="CHEBI:49252"/>
        <dbReference type="EC" id="1.13.11.53"/>
    </reaction>
</comment>
<feature type="binding site" evidence="11">
    <location>
        <position position="90"/>
    </location>
    <ligand>
        <name>Fe(2+)</name>
        <dbReference type="ChEBI" id="CHEBI:29033"/>
        <note>for iron-dependent acireductone dioxygenase activity</note>
    </ligand>
</feature>